<accession>A0A369VUZ9</accession>
<keyword evidence="4" id="KW-1185">Reference proteome</keyword>
<evidence type="ECO:0000313" key="3">
    <source>
        <dbReference type="EMBL" id="RDE06204.1"/>
    </source>
</evidence>
<dbReference type="Proteomes" id="UP000253918">
    <property type="component" value="Unassembled WGS sequence"/>
</dbReference>
<dbReference type="InterPro" id="IPR016883">
    <property type="entry name" value="UCP028431"/>
</dbReference>
<feature type="chain" id="PRO_5016728104" evidence="1">
    <location>
        <begin position="30"/>
        <end position="479"/>
    </location>
</feature>
<name>A0A369VUZ9_9SPHN</name>
<evidence type="ECO:0000313" key="4">
    <source>
        <dbReference type="Proteomes" id="UP000253918"/>
    </source>
</evidence>
<reference evidence="3 4" key="1">
    <citation type="submission" date="2018-07" db="EMBL/GenBank/DDBJ databases">
        <title>a novel species of Sphingomonas isolated from the rhizosphere soil of Araceae plant.</title>
        <authorList>
            <person name="Zhiyong W."/>
            <person name="Qinglan Z."/>
            <person name="Zhiwei F."/>
            <person name="Ding X."/>
            <person name="Gejiao W."/>
            <person name="Shixue Z."/>
        </authorList>
    </citation>
    <scope>NUCLEOTIDE SEQUENCE [LARGE SCALE GENOMIC DNA]</scope>
    <source>
        <strain evidence="3 4">WZY 27</strain>
    </source>
</reference>
<dbReference type="PROSITE" id="PS51318">
    <property type="entry name" value="TAT"/>
    <property type="match status" value="1"/>
</dbReference>
<protein>
    <submittedName>
        <fullName evidence="3">Tat pathway signal protein</fullName>
    </submittedName>
</protein>
<sequence length="479" mass="53346">MCLMISRRSLLVHGSTLTAAAALPRVALAQAPGTNRLPPLFADIERRTFQWFWDTANPQNGLVPDNWPNPDFCSIAAVGFALTAYPVGVARGWITRAQARARTLTTLRFFWNAPQGPAESGVAGYKGFFYHFLHMDTGLRFKDVELSTVDTSLLFGGILFAGQFFGGRHRDEVEIRRLAKAIYERAEWPWFFRGEEALSMGWHPEEGKEFIKKSWTGYNEAMLVYVLGLGSPTHPLPDGTWNAWTATYDKSWHGEGAERHLAFGPMFAHQYSHLWIDFRGIRDAPMREAGFDYFENSRRATYAQRAYAIDNPGKWEGYSGDIWGITASAGPAWAKWQYKGQLCEFRGYSARGPEKQPDGFDDGTLAPTAALGSIAFAPEIVIPAVEAMHGRWGTRIYSRYGFFDAFNPSFRFAEVALAKGSVDPQAGWVSADYLGIDQGPILGGLANHRDGMIWAAMRRSPVIRTGLKRAGFTGGWLGA</sequence>
<gene>
    <name evidence="3" type="ORF">DVW87_00210</name>
</gene>
<dbReference type="InterPro" id="IPR019282">
    <property type="entry name" value="Glycoamylase-like_cons_dom"/>
</dbReference>
<comment type="caution">
    <text evidence="3">The sequence shown here is derived from an EMBL/GenBank/DDBJ whole genome shotgun (WGS) entry which is preliminary data.</text>
</comment>
<evidence type="ECO:0000259" key="2">
    <source>
        <dbReference type="Pfam" id="PF10091"/>
    </source>
</evidence>
<dbReference type="Pfam" id="PF10091">
    <property type="entry name" value="Glycoamylase"/>
    <property type="match status" value="1"/>
</dbReference>
<proteinExistence type="predicted"/>
<dbReference type="OrthoDB" id="5937621at2"/>
<feature type="domain" description="Glycoamylase-like" evidence="2">
    <location>
        <begin position="214"/>
        <end position="461"/>
    </location>
</feature>
<dbReference type="AlphaFoldDB" id="A0A369VUZ9"/>
<keyword evidence="1" id="KW-0732">Signal</keyword>
<feature type="signal peptide" evidence="1">
    <location>
        <begin position="1"/>
        <end position="29"/>
    </location>
</feature>
<organism evidence="3 4">
    <name type="scientific">Sphingomonas aracearum</name>
    <dbReference type="NCBI Taxonomy" id="2283317"/>
    <lineage>
        <taxon>Bacteria</taxon>
        <taxon>Pseudomonadati</taxon>
        <taxon>Pseudomonadota</taxon>
        <taxon>Alphaproteobacteria</taxon>
        <taxon>Sphingomonadales</taxon>
        <taxon>Sphingomonadaceae</taxon>
        <taxon>Sphingomonas</taxon>
    </lineage>
</organism>
<dbReference type="PIRSF" id="PIRSF028431">
    <property type="entry name" value="UCP028431"/>
    <property type="match status" value="1"/>
</dbReference>
<dbReference type="InterPro" id="IPR006311">
    <property type="entry name" value="TAT_signal"/>
</dbReference>
<dbReference type="Gene3D" id="1.50.10.140">
    <property type="match status" value="1"/>
</dbReference>
<dbReference type="EMBL" id="QQNB01000001">
    <property type="protein sequence ID" value="RDE06204.1"/>
    <property type="molecule type" value="Genomic_DNA"/>
</dbReference>
<evidence type="ECO:0000256" key="1">
    <source>
        <dbReference type="SAM" id="SignalP"/>
    </source>
</evidence>